<organism evidence="1">
    <name type="scientific">Thermodesulfatator atlanticus</name>
    <dbReference type="NCBI Taxonomy" id="501497"/>
    <lineage>
        <taxon>Bacteria</taxon>
        <taxon>Pseudomonadati</taxon>
        <taxon>Thermodesulfobacteriota</taxon>
        <taxon>Thermodesulfobacteria</taxon>
        <taxon>Thermodesulfobacteriales</taxon>
        <taxon>Thermodesulfatatoraceae</taxon>
        <taxon>Thermodesulfatator</taxon>
    </lineage>
</organism>
<gene>
    <name evidence="1" type="ORF">ENJ96_07295</name>
</gene>
<reference evidence="1" key="1">
    <citation type="journal article" date="2020" name="mSystems">
        <title>Genome- and Community-Level Interaction Insights into Carbon Utilization and Element Cycling Functions of Hydrothermarchaeota in Hydrothermal Sediment.</title>
        <authorList>
            <person name="Zhou Z."/>
            <person name="Liu Y."/>
            <person name="Xu W."/>
            <person name="Pan J."/>
            <person name="Luo Z.H."/>
            <person name="Li M."/>
        </authorList>
    </citation>
    <scope>NUCLEOTIDE SEQUENCE [LARGE SCALE GENOMIC DNA]</scope>
    <source>
        <strain evidence="1">HyVt-533</strain>
    </source>
</reference>
<dbReference type="Pfam" id="PF11231">
    <property type="entry name" value="DUF3034"/>
    <property type="match status" value="1"/>
</dbReference>
<dbReference type="AlphaFoldDB" id="A0A7V5P0Y8"/>
<comment type="caution">
    <text evidence="1">The sequence shown here is derived from an EMBL/GenBank/DDBJ whole genome shotgun (WGS) entry which is preliminary data.</text>
</comment>
<name>A0A7V5P0Y8_9BACT</name>
<proteinExistence type="predicted"/>
<dbReference type="Proteomes" id="UP000886101">
    <property type="component" value="Unassembled WGS sequence"/>
</dbReference>
<accession>A0A7V5P0Y8</accession>
<protein>
    <submittedName>
        <fullName evidence="1">DUF3034 family protein</fullName>
    </submittedName>
</protein>
<feature type="non-terminal residue" evidence="1">
    <location>
        <position position="276"/>
    </location>
</feature>
<sequence>MKKFLAVLLFLLGWAFWLGSKVWAGPPLTNAEGVGGCALNPFAYVTNPIKDNKGLMDTNFIGYPQIGIWKVGLYDNKPVGRIDWLAIGANISLFNRIELGYSHEYVDIENLKNVGKDNLSVKVNLIKEGDFNMKFLPALSVGAIYKDTNLDPDKVGADDDSDIDYYIVATKMFPDLPVPVMLNAGLLFTKGIVRGVLGFGDDRDTVFFGNIETVILKKFIVGWEYEAKVDTEVDDQDIRTHAMWEAHIAYMPNEHLMLVVSYAYTGDKDHTGEYAF</sequence>
<dbReference type="InterPro" id="IPR021393">
    <property type="entry name" value="DUF3034"/>
</dbReference>
<dbReference type="EMBL" id="DROK01000213">
    <property type="protein sequence ID" value="HHI97643.1"/>
    <property type="molecule type" value="Genomic_DNA"/>
</dbReference>
<evidence type="ECO:0000313" key="1">
    <source>
        <dbReference type="EMBL" id="HHI97643.1"/>
    </source>
</evidence>